<feature type="transmembrane region" description="Helical" evidence="1">
    <location>
        <begin position="62"/>
        <end position="80"/>
    </location>
</feature>
<keyword evidence="3" id="KW-1185">Reference proteome</keyword>
<feature type="transmembrane region" description="Helical" evidence="1">
    <location>
        <begin position="238"/>
        <end position="256"/>
    </location>
</feature>
<evidence type="ECO:0000313" key="2">
    <source>
        <dbReference type="EMBL" id="MBD7998304.1"/>
    </source>
</evidence>
<sequence length="398" mass="42673">MTDHAPRNVPVVLPTSAPGRRRRALFPHYQWATWLYWVCLVVTGVGMLRVARQDAFLTPEGLAIGVLLAVLVTLLLTAVVRRLDLFEDEPVGMLLAAYAWGFVAAPTIVVVANDHLISALERVGLASWSAALVGPTDEELVKLLGVVLVLYAGRAHVTRPLNGLVYGAMVGLGFEVSENISYIVQGAIMDPNADAVGALQVGLSRVLVGLGGHAMFSAIAGFGIAYALVAFQVSTARRVTVAVAASALAWVLHFAWNAPEIFFPSSEAGAFASVVVKYVVLILAFVLVVRYARHIDHRWFEAALAGQPDDVVTPGEREALRSVHGRRAARKAARRAGGRAESRRLADLQEAQLRLATLLGLHPDGSPPVEVQKEVVREIRAQLLVPVQASPSPARSAP</sequence>
<feature type="transmembrane region" description="Helical" evidence="1">
    <location>
        <begin position="92"/>
        <end position="112"/>
    </location>
</feature>
<feature type="transmembrane region" description="Helical" evidence="1">
    <location>
        <begin position="31"/>
        <end position="50"/>
    </location>
</feature>
<dbReference type="PANTHER" id="PTHR36844:SF1">
    <property type="entry name" value="PROTEASE PRSW"/>
    <property type="match status" value="1"/>
</dbReference>
<dbReference type="EMBL" id="JACSQE010000004">
    <property type="protein sequence ID" value="MBD7998304.1"/>
    <property type="molecule type" value="Genomic_DNA"/>
</dbReference>
<name>A0ABR8V0H7_9CELL</name>
<feature type="transmembrane region" description="Helical" evidence="1">
    <location>
        <begin position="210"/>
        <end position="231"/>
    </location>
</feature>
<keyword evidence="2" id="KW-0645">Protease</keyword>
<dbReference type="GO" id="GO:0008237">
    <property type="term" value="F:metallopeptidase activity"/>
    <property type="evidence" value="ECO:0007669"/>
    <property type="project" value="UniProtKB-KW"/>
</dbReference>
<dbReference type="RefSeq" id="WP_191789997.1">
    <property type="nucleotide sequence ID" value="NZ_JACSQE010000004.1"/>
</dbReference>
<proteinExistence type="predicted"/>
<accession>A0ABR8V0H7</accession>
<dbReference type="PANTHER" id="PTHR36844">
    <property type="entry name" value="PROTEASE PRSW"/>
    <property type="match status" value="1"/>
</dbReference>
<keyword evidence="1" id="KW-0472">Membrane</keyword>
<keyword evidence="1" id="KW-0812">Transmembrane</keyword>
<gene>
    <name evidence="2" type="ORF">H9640_07060</name>
</gene>
<feature type="transmembrane region" description="Helical" evidence="1">
    <location>
        <begin position="268"/>
        <end position="289"/>
    </location>
</feature>
<dbReference type="Pfam" id="PF13367">
    <property type="entry name" value="PrsW-protease"/>
    <property type="match status" value="1"/>
</dbReference>
<dbReference type="InterPro" id="IPR026898">
    <property type="entry name" value="PrsW"/>
</dbReference>
<evidence type="ECO:0000256" key="1">
    <source>
        <dbReference type="SAM" id="Phobius"/>
    </source>
</evidence>
<keyword evidence="2" id="KW-0482">Metalloprotease</keyword>
<dbReference type="Proteomes" id="UP000633601">
    <property type="component" value="Unassembled WGS sequence"/>
</dbReference>
<organism evidence="2 3">
    <name type="scientific">Oerskovia gallyi</name>
    <dbReference type="NCBI Taxonomy" id="2762226"/>
    <lineage>
        <taxon>Bacteria</taxon>
        <taxon>Bacillati</taxon>
        <taxon>Actinomycetota</taxon>
        <taxon>Actinomycetes</taxon>
        <taxon>Micrococcales</taxon>
        <taxon>Cellulomonadaceae</taxon>
        <taxon>Oerskovia</taxon>
    </lineage>
</organism>
<keyword evidence="1" id="KW-1133">Transmembrane helix</keyword>
<keyword evidence="2" id="KW-0378">Hydrolase</keyword>
<protein>
    <submittedName>
        <fullName evidence="2">PrsW family intramembrane metalloprotease</fullName>
    </submittedName>
</protein>
<comment type="caution">
    <text evidence="2">The sequence shown here is derived from an EMBL/GenBank/DDBJ whole genome shotgun (WGS) entry which is preliminary data.</text>
</comment>
<reference evidence="2 3" key="1">
    <citation type="submission" date="2020-08" db="EMBL/GenBank/DDBJ databases">
        <title>A Genomic Blueprint of the Chicken Gut Microbiome.</title>
        <authorList>
            <person name="Gilroy R."/>
            <person name="Ravi A."/>
            <person name="Getino M."/>
            <person name="Pursley I."/>
            <person name="Horton D.L."/>
            <person name="Alikhan N.-F."/>
            <person name="Baker D."/>
            <person name="Gharbi K."/>
            <person name="Hall N."/>
            <person name="Watson M."/>
            <person name="Adriaenssens E.M."/>
            <person name="Foster-Nyarko E."/>
            <person name="Jarju S."/>
            <person name="Secka A."/>
            <person name="Antonio M."/>
            <person name="Oren A."/>
            <person name="Chaudhuri R."/>
            <person name="La Ragione R.M."/>
            <person name="Hildebrand F."/>
            <person name="Pallen M.J."/>
        </authorList>
    </citation>
    <scope>NUCLEOTIDE SEQUENCE [LARGE SCALE GENOMIC DNA]</scope>
    <source>
        <strain evidence="2 3">Sa2CUA8</strain>
    </source>
</reference>
<evidence type="ECO:0000313" key="3">
    <source>
        <dbReference type="Proteomes" id="UP000633601"/>
    </source>
</evidence>